<dbReference type="Proteomes" id="UP000271974">
    <property type="component" value="Unassembled WGS sequence"/>
</dbReference>
<sequence>MARPCTALVHLLLFCCFVRFGECLTESSHDLLLYCRDEIGIGSCAANHGDPSVSLYDTFVNMANNLSRLEDMCENQFLNLSSCIAPCLAEFRASKYSHLQAVCTLLRWIEWEEECWTEQWVIEARDCHRWLYPPDRTENPEHGFYPTPYRTYDRATIARDCFPTASDSMPPKCRYYQTWVFLKLLPQYYELHGYPEGFDHVSDYIGFPGL</sequence>
<evidence type="ECO:0000313" key="2">
    <source>
        <dbReference type="EMBL" id="RUS76554.1"/>
    </source>
</evidence>
<dbReference type="EMBL" id="RQTK01000653">
    <property type="protein sequence ID" value="RUS76554.1"/>
    <property type="molecule type" value="Genomic_DNA"/>
</dbReference>
<feature type="signal peptide" evidence="1">
    <location>
        <begin position="1"/>
        <end position="23"/>
    </location>
</feature>
<reference evidence="2 3" key="1">
    <citation type="submission" date="2019-01" db="EMBL/GenBank/DDBJ databases">
        <title>A draft genome assembly of the solar-powered sea slug Elysia chlorotica.</title>
        <authorList>
            <person name="Cai H."/>
            <person name="Li Q."/>
            <person name="Fang X."/>
            <person name="Li J."/>
            <person name="Curtis N.E."/>
            <person name="Altenburger A."/>
            <person name="Shibata T."/>
            <person name="Feng M."/>
            <person name="Maeda T."/>
            <person name="Schwartz J.A."/>
            <person name="Shigenobu S."/>
            <person name="Lundholm N."/>
            <person name="Nishiyama T."/>
            <person name="Yang H."/>
            <person name="Hasebe M."/>
            <person name="Li S."/>
            <person name="Pierce S.K."/>
            <person name="Wang J."/>
        </authorList>
    </citation>
    <scope>NUCLEOTIDE SEQUENCE [LARGE SCALE GENOMIC DNA]</scope>
    <source>
        <strain evidence="2">EC2010</strain>
        <tissue evidence="2">Whole organism of an adult</tissue>
    </source>
</reference>
<accession>A0A3S1BWC2</accession>
<proteinExistence type="predicted"/>
<name>A0A3S1BWC2_ELYCH</name>
<evidence type="ECO:0000256" key="1">
    <source>
        <dbReference type="SAM" id="SignalP"/>
    </source>
</evidence>
<dbReference type="AlphaFoldDB" id="A0A3S1BWC2"/>
<comment type="caution">
    <text evidence="2">The sequence shown here is derived from an EMBL/GenBank/DDBJ whole genome shotgun (WGS) entry which is preliminary data.</text>
</comment>
<keyword evidence="3" id="KW-1185">Reference proteome</keyword>
<protein>
    <recommendedName>
        <fullName evidence="4">FZ domain-containing protein</fullName>
    </recommendedName>
</protein>
<keyword evidence="1" id="KW-0732">Signal</keyword>
<gene>
    <name evidence="2" type="ORF">EGW08_015686</name>
</gene>
<feature type="chain" id="PRO_5018773082" description="FZ domain-containing protein" evidence="1">
    <location>
        <begin position="24"/>
        <end position="210"/>
    </location>
</feature>
<organism evidence="2 3">
    <name type="scientific">Elysia chlorotica</name>
    <name type="common">Eastern emerald elysia</name>
    <name type="synonym">Sea slug</name>
    <dbReference type="NCBI Taxonomy" id="188477"/>
    <lineage>
        <taxon>Eukaryota</taxon>
        <taxon>Metazoa</taxon>
        <taxon>Spiralia</taxon>
        <taxon>Lophotrochozoa</taxon>
        <taxon>Mollusca</taxon>
        <taxon>Gastropoda</taxon>
        <taxon>Heterobranchia</taxon>
        <taxon>Euthyneura</taxon>
        <taxon>Panpulmonata</taxon>
        <taxon>Sacoglossa</taxon>
        <taxon>Placobranchoidea</taxon>
        <taxon>Plakobranchidae</taxon>
        <taxon>Elysia</taxon>
    </lineage>
</organism>
<evidence type="ECO:0000313" key="3">
    <source>
        <dbReference type="Proteomes" id="UP000271974"/>
    </source>
</evidence>
<evidence type="ECO:0008006" key="4">
    <source>
        <dbReference type="Google" id="ProtNLM"/>
    </source>
</evidence>
<dbReference type="OrthoDB" id="10334620at2759"/>